<accession>A0A147BR04</accession>
<reference evidence="1" key="1">
    <citation type="journal article" date="2018" name="PLoS Negl. Trop. Dis.">
        <title>Sialome diversity of ticks revealed by RNAseq of single tick salivary glands.</title>
        <authorList>
            <person name="Perner J."/>
            <person name="Kropackova S."/>
            <person name="Kopacek P."/>
            <person name="Ribeiro J.M."/>
        </authorList>
    </citation>
    <scope>NUCLEOTIDE SEQUENCE</scope>
    <source>
        <strain evidence="1">Siblings of single egg batch collected in Ceske Budejovice</strain>
        <tissue evidence="1">Salivary glands</tissue>
    </source>
</reference>
<proteinExistence type="predicted"/>
<evidence type="ECO:0000313" key="1">
    <source>
        <dbReference type="EMBL" id="JAR93190.1"/>
    </source>
</evidence>
<dbReference type="AlphaFoldDB" id="A0A147BR04"/>
<name>A0A147BR04_IXORI</name>
<sequence length="90" mass="10427">MKLYRRYRRRALTLSLASHSVSPVTSRIFWTSNLFRRYSSKASACRFVQEPIANRTASNSTDPFLRIMSLIANMYSPKSRYSLVLTLSTE</sequence>
<dbReference type="EMBL" id="GEGO01002214">
    <property type="protein sequence ID" value="JAR93190.1"/>
    <property type="molecule type" value="Transcribed_RNA"/>
</dbReference>
<protein>
    <submittedName>
        <fullName evidence="1">Putative secreted protein</fullName>
    </submittedName>
</protein>
<organism evidence="1">
    <name type="scientific">Ixodes ricinus</name>
    <name type="common">Common tick</name>
    <name type="synonym">Acarus ricinus</name>
    <dbReference type="NCBI Taxonomy" id="34613"/>
    <lineage>
        <taxon>Eukaryota</taxon>
        <taxon>Metazoa</taxon>
        <taxon>Ecdysozoa</taxon>
        <taxon>Arthropoda</taxon>
        <taxon>Chelicerata</taxon>
        <taxon>Arachnida</taxon>
        <taxon>Acari</taxon>
        <taxon>Parasitiformes</taxon>
        <taxon>Ixodida</taxon>
        <taxon>Ixodoidea</taxon>
        <taxon>Ixodidae</taxon>
        <taxon>Ixodinae</taxon>
        <taxon>Ixodes</taxon>
    </lineage>
</organism>